<reference evidence="1 2" key="1">
    <citation type="journal article" date="2023" name="Sci. Data">
        <title>Genome assembly of the Korean intertidal mud-creeper Batillaria attramentaria.</title>
        <authorList>
            <person name="Patra A.K."/>
            <person name="Ho P.T."/>
            <person name="Jun S."/>
            <person name="Lee S.J."/>
            <person name="Kim Y."/>
            <person name="Won Y.J."/>
        </authorList>
    </citation>
    <scope>NUCLEOTIDE SEQUENCE [LARGE SCALE GENOMIC DNA]</scope>
    <source>
        <strain evidence="1">Wonlab-2016</strain>
    </source>
</reference>
<comment type="caution">
    <text evidence="1">The sequence shown here is derived from an EMBL/GenBank/DDBJ whole genome shotgun (WGS) entry which is preliminary data.</text>
</comment>
<organism evidence="1 2">
    <name type="scientific">Batillaria attramentaria</name>
    <dbReference type="NCBI Taxonomy" id="370345"/>
    <lineage>
        <taxon>Eukaryota</taxon>
        <taxon>Metazoa</taxon>
        <taxon>Spiralia</taxon>
        <taxon>Lophotrochozoa</taxon>
        <taxon>Mollusca</taxon>
        <taxon>Gastropoda</taxon>
        <taxon>Caenogastropoda</taxon>
        <taxon>Sorbeoconcha</taxon>
        <taxon>Cerithioidea</taxon>
        <taxon>Batillariidae</taxon>
        <taxon>Batillaria</taxon>
    </lineage>
</organism>
<protein>
    <submittedName>
        <fullName evidence="1">Uncharacterized protein</fullName>
    </submittedName>
</protein>
<dbReference type="AlphaFoldDB" id="A0ABD0L745"/>
<dbReference type="Proteomes" id="UP001519460">
    <property type="component" value="Unassembled WGS sequence"/>
</dbReference>
<accession>A0ABD0L745</accession>
<evidence type="ECO:0000313" key="1">
    <source>
        <dbReference type="EMBL" id="KAK7495133.1"/>
    </source>
</evidence>
<name>A0ABD0L745_9CAEN</name>
<proteinExistence type="predicted"/>
<dbReference type="EMBL" id="JACVVK020000077">
    <property type="protein sequence ID" value="KAK7495133.1"/>
    <property type="molecule type" value="Genomic_DNA"/>
</dbReference>
<keyword evidence="2" id="KW-1185">Reference proteome</keyword>
<gene>
    <name evidence="1" type="ORF">BaRGS_00013543</name>
</gene>
<evidence type="ECO:0000313" key="2">
    <source>
        <dbReference type="Proteomes" id="UP001519460"/>
    </source>
</evidence>
<sequence length="107" mass="12562">MPSFHEPAECVSLLAAISDKCPTHLQISENKTGWVEWKGTELYIYCWWWIQLLPTLGAVVQFDNDLQLGDHPNTDDMIRVHHDALSRTYFRWRSGRTCRDNRKVFVV</sequence>